<name>A0A4Y2A3A5_ARAVE</name>
<dbReference type="Proteomes" id="UP000499080">
    <property type="component" value="Unassembled WGS sequence"/>
</dbReference>
<comment type="caution">
    <text evidence="1">The sequence shown here is derived from an EMBL/GenBank/DDBJ whole genome shotgun (WGS) entry which is preliminary data.</text>
</comment>
<proteinExistence type="predicted"/>
<gene>
    <name evidence="1" type="ORF">AVEN_230808_1</name>
</gene>
<sequence length="99" mass="10901">MWHNIYQSLEDSSNNIIPGFNDGGLQFCHRLKPSAIGIYSTTEEIRGKDRPFHDMHPIIQKSFPGGFCNVNDGVVVLENPALAPILSANASKWVSSISC</sequence>
<evidence type="ECO:0000313" key="1">
    <source>
        <dbReference type="EMBL" id="GBL73855.1"/>
    </source>
</evidence>
<evidence type="ECO:0000313" key="2">
    <source>
        <dbReference type="Proteomes" id="UP000499080"/>
    </source>
</evidence>
<organism evidence="1 2">
    <name type="scientific">Araneus ventricosus</name>
    <name type="common">Orbweaver spider</name>
    <name type="synonym">Epeira ventricosa</name>
    <dbReference type="NCBI Taxonomy" id="182803"/>
    <lineage>
        <taxon>Eukaryota</taxon>
        <taxon>Metazoa</taxon>
        <taxon>Ecdysozoa</taxon>
        <taxon>Arthropoda</taxon>
        <taxon>Chelicerata</taxon>
        <taxon>Arachnida</taxon>
        <taxon>Araneae</taxon>
        <taxon>Araneomorphae</taxon>
        <taxon>Entelegynae</taxon>
        <taxon>Araneoidea</taxon>
        <taxon>Araneidae</taxon>
        <taxon>Araneus</taxon>
    </lineage>
</organism>
<keyword evidence="2" id="KW-1185">Reference proteome</keyword>
<protein>
    <submittedName>
        <fullName evidence="1">Uncharacterized protein</fullName>
    </submittedName>
</protein>
<accession>A0A4Y2A3A5</accession>
<reference evidence="1 2" key="1">
    <citation type="journal article" date="2019" name="Sci. Rep.">
        <title>Orb-weaving spider Araneus ventricosus genome elucidates the spidroin gene catalogue.</title>
        <authorList>
            <person name="Kono N."/>
            <person name="Nakamura H."/>
            <person name="Ohtoshi R."/>
            <person name="Moran D.A.P."/>
            <person name="Shinohara A."/>
            <person name="Yoshida Y."/>
            <person name="Fujiwara M."/>
            <person name="Mori M."/>
            <person name="Tomita M."/>
            <person name="Arakawa K."/>
        </authorList>
    </citation>
    <scope>NUCLEOTIDE SEQUENCE [LARGE SCALE GENOMIC DNA]</scope>
</reference>
<dbReference type="EMBL" id="BGPR01000004">
    <property type="protein sequence ID" value="GBL73855.1"/>
    <property type="molecule type" value="Genomic_DNA"/>
</dbReference>
<dbReference type="AlphaFoldDB" id="A0A4Y2A3A5"/>